<evidence type="ECO:0000313" key="15">
    <source>
        <dbReference type="Proteomes" id="UP000307440"/>
    </source>
</evidence>
<keyword evidence="12" id="KW-0472">Membrane</keyword>
<keyword evidence="7 13" id="KW-0479">Metal-binding</keyword>
<evidence type="ECO:0000256" key="4">
    <source>
        <dbReference type="ARBA" id="ARBA00010617"/>
    </source>
</evidence>
<evidence type="ECO:0000256" key="11">
    <source>
        <dbReference type="ARBA" id="ARBA00023033"/>
    </source>
</evidence>
<evidence type="ECO:0000256" key="5">
    <source>
        <dbReference type="ARBA" id="ARBA00022617"/>
    </source>
</evidence>
<comment type="subcellular location">
    <subcellularLocation>
        <location evidence="2">Membrane</location>
    </subcellularLocation>
</comment>
<dbReference type="AlphaFoldDB" id="A0A5C3L2F4"/>
<keyword evidence="15" id="KW-1185">Reference proteome</keyword>
<comment type="similarity">
    <text evidence="4">Belongs to the cytochrome P450 family.</text>
</comment>
<keyword evidence="5 13" id="KW-0349">Heme</keyword>
<dbReference type="InterPro" id="IPR036396">
    <property type="entry name" value="Cyt_P450_sf"/>
</dbReference>
<accession>A0A5C3L2F4</accession>
<sequence>MDSLASARALTSSRVFYNLVLPVSCAWVAYRVLRYTLTKKQIDLVIGPKRKSWFADTGDMNELLDPNAWPAWEALRKQYGPVTKVNGFVGTQFLHIYDPLALYHILVKDQDFYHENELFRTTFALAFGPGLLSSLGDQHRKQRKLLTPAFSVAHIRELIPVFYSVTYKLRHALVSQVEHGKTEIDLLSWITRTALEIIGQSGLGYSFDPLVEGEVAHPFAAAVRDFAQVLNTFTVSRFLVLPLVHKLGPPKFRRFIVDAVPWKRLHRLRDIIDTIHNTCVGVFESKKAAIERGEPPIAGNPWDGKDIISLLLKGNMAATESERITDEEIAAQLSTLVFAAMDTTSNTLARTLELLSQHKDVQERLRQEVTEARAEGGDLAYHELDTLPYLDAVCREVLRLHPVITFLLRTPTKDMTLPLHKPVTLADGSITDHILVSKGQDIMIGMMASNRNPELWGPDADEFKPERWLSPLPQAVQDAPSAGVYSHLLTFIGGQRGCIGFKFAILEMKVILSVLLESLKFELTDKKVVWEINGVVQPCVKDPSSDKTVISFPMNVSLVPSKN</sequence>
<evidence type="ECO:0000256" key="3">
    <source>
        <dbReference type="ARBA" id="ARBA00004721"/>
    </source>
</evidence>
<dbReference type="InterPro" id="IPR002401">
    <property type="entry name" value="Cyt_P450_E_grp-I"/>
</dbReference>
<dbReference type="EMBL" id="ML210242">
    <property type="protein sequence ID" value="TFK22368.1"/>
    <property type="molecule type" value="Genomic_DNA"/>
</dbReference>
<dbReference type="InterPro" id="IPR050121">
    <property type="entry name" value="Cytochrome_P450_monoxygenase"/>
</dbReference>
<evidence type="ECO:0000256" key="9">
    <source>
        <dbReference type="ARBA" id="ARBA00023002"/>
    </source>
</evidence>
<dbReference type="SUPFAM" id="SSF48264">
    <property type="entry name" value="Cytochrome P450"/>
    <property type="match status" value="1"/>
</dbReference>
<dbReference type="OrthoDB" id="1470350at2759"/>
<dbReference type="GO" id="GO:0016705">
    <property type="term" value="F:oxidoreductase activity, acting on paired donors, with incorporation or reduction of molecular oxygen"/>
    <property type="evidence" value="ECO:0007669"/>
    <property type="project" value="InterPro"/>
</dbReference>
<comment type="pathway">
    <text evidence="3">Secondary metabolite biosynthesis; terpenoid biosynthesis.</text>
</comment>
<evidence type="ECO:0000256" key="8">
    <source>
        <dbReference type="ARBA" id="ARBA00022989"/>
    </source>
</evidence>
<evidence type="ECO:0000256" key="13">
    <source>
        <dbReference type="PIRSR" id="PIRSR602401-1"/>
    </source>
</evidence>
<dbReference type="InterPro" id="IPR001128">
    <property type="entry name" value="Cyt_P450"/>
</dbReference>
<evidence type="ECO:0000256" key="10">
    <source>
        <dbReference type="ARBA" id="ARBA00023004"/>
    </source>
</evidence>
<evidence type="ECO:0000313" key="14">
    <source>
        <dbReference type="EMBL" id="TFK22368.1"/>
    </source>
</evidence>
<reference evidence="14 15" key="1">
    <citation type="journal article" date="2019" name="Nat. Ecol. Evol.">
        <title>Megaphylogeny resolves global patterns of mushroom evolution.</title>
        <authorList>
            <person name="Varga T."/>
            <person name="Krizsan K."/>
            <person name="Foldi C."/>
            <person name="Dima B."/>
            <person name="Sanchez-Garcia M."/>
            <person name="Sanchez-Ramirez S."/>
            <person name="Szollosi G.J."/>
            <person name="Szarkandi J.G."/>
            <person name="Papp V."/>
            <person name="Albert L."/>
            <person name="Andreopoulos W."/>
            <person name="Angelini C."/>
            <person name="Antonin V."/>
            <person name="Barry K.W."/>
            <person name="Bougher N.L."/>
            <person name="Buchanan P."/>
            <person name="Buyck B."/>
            <person name="Bense V."/>
            <person name="Catcheside P."/>
            <person name="Chovatia M."/>
            <person name="Cooper J."/>
            <person name="Damon W."/>
            <person name="Desjardin D."/>
            <person name="Finy P."/>
            <person name="Geml J."/>
            <person name="Haridas S."/>
            <person name="Hughes K."/>
            <person name="Justo A."/>
            <person name="Karasinski D."/>
            <person name="Kautmanova I."/>
            <person name="Kiss B."/>
            <person name="Kocsube S."/>
            <person name="Kotiranta H."/>
            <person name="LaButti K.M."/>
            <person name="Lechner B.E."/>
            <person name="Liimatainen K."/>
            <person name="Lipzen A."/>
            <person name="Lukacs Z."/>
            <person name="Mihaltcheva S."/>
            <person name="Morgado L.N."/>
            <person name="Niskanen T."/>
            <person name="Noordeloos M.E."/>
            <person name="Ohm R.A."/>
            <person name="Ortiz-Santana B."/>
            <person name="Ovrebo C."/>
            <person name="Racz N."/>
            <person name="Riley R."/>
            <person name="Savchenko A."/>
            <person name="Shiryaev A."/>
            <person name="Soop K."/>
            <person name="Spirin V."/>
            <person name="Szebenyi C."/>
            <person name="Tomsovsky M."/>
            <person name="Tulloss R.E."/>
            <person name="Uehling J."/>
            <person name="Grigoriev I.V."/>
            <person name="Vagvolgyi C."/>
            <person name="Papp T."/>
            <person name="Martin F.M."/>
            <person name="Miettinen O."/>
            <person name="Hibbett D.S."/>
            <person name="Nagy L.G."/>
        </authorList>
    </citation>
    <scope>NUCLEOTIDE SEQUENCE [LARGE SCALE GENOMIC DNA]</scope>
    <source>
        <strain evidence="14 15">CBS 121175</strain>
    </source>
</reference>
<evidence type="ECO:0000256" key="2">
    <source>
        <dbReference type="ARBA" id="ARBA00004370"/>
    </source>
</evidence>
<dbReference type="PRINTS" id="PR00463">
    <property type="entry name" value="EP450I"/>
</dbReference>
<dbReference type="PANTHER" id="PTHR24305">
    <property type="entry name" value="CYTOCHROME P450"/>
    <property type="match status" value="1"/>
</dbReference>
<feature type="binding site" description="axial binding residue" evidence="13">
    <location>
        <position position="498"/>
    </location>
    <ligand>
        <name>heme</name>
        <dbReference type="ChEBI" id="CHEBI:30413"/>
    </ligand>
    <ligandPart>
        <name>Fe</name>
        <dbReference type="ChEBI" id="CHEBI:18248"/>
    </ligandPart>
</feature>
<keyword evidence="6" id="KW-0812">Transmembrane</keyword>
<proteinExistence type="inferred from homology"/>
<keyword evidence="11" id="KW-0503">Monooxygenase</keyword>
<keyword evidence="9" id="KW-0560">Oxidoreductase</keyword>
<dbReference type="Proteomes" id="UP000307440">
    <property type="component" value="Unassembled WGS sequence"/>
</dbReference>
<dbReference type="GO" id="GO:0004497">
    <property type="term" value="F:monooxygenase activity"/>
    <property type="evidence" value="ECO:0007669"/>
    <property type="project" value="UniProtKB-KW"/>
</dbReference>
<dbReference type="GO" id="GO:0020037">
    <property type="term" value="F:heme binding"/>
    <property type="evidence" value="ECO:0007669"/>
    <property type="project" value="InterPro"/>
</dbReference>
<dbReference type="CDD" id="cd11069">
    <property type="entry name" value="CYP_FUM15-like"/>
    <property type="match status" value="1"/>
</dbReference>
<dbReference type="Pfam" id="PF00067">
    <property type="entry name" value="p450"/>
    <property type="match status" value="1"/>
</dbReference>
<dbReference type="GO" id="GO:0016020">
    <property type="term" value="C:membrane"/>
    <property type="evidence" value="ECO:0007669"/>
    <property type="project" value="UniProtKB-SubCell"/>
</dbReference>
<gene>
    <name evidence="14" type="ORF">FA15DRAFT_671573</name>
</gene>
<dbReference type="STRING" id="230819.A0A5C3L2F4"/>
<name>A0A5C3L2F4_COPMA</name>
<dbReference type="PANTHER" id="PTHR24305:SF166">
    <property type="entry name" value="CYTOCHROME P450 12A4, MITOCHONDRIAL-RELATED"/>
    <property type="match status" value="1"/>
</dbReference>
<protein>
    <submittedName>
        <fullName evidence="14">Cytochrome P450</fullName>
    </submittedName>
</protein>
<evidence type="ECO:0000256" key="1">
    <source>
        <dbReference type="ARBA" id="ARBA00001971"/>
    </source>
</evidence>
<dbReference type="PRINTS" id="PR00385">
    <property type="entry name" value="P450"/>
</dbReference>
<evidence type="ECO:0000256" key="6">
    <source>
        <dbReference type="ARBA" id="ARBA00022692"/>
    </source>
</evidence>
<organism evidence="14 15">
    <name type="scientific">Coprinopsis marcescibilis</name>
    <name type="common">Agaric fungus</name>
    <name type="synonym">Psathyrella marcescibilis</name>
    <dbReference type="NCBI Taxonomy" id="230819"/>
    <lineage>
        <taxon>Eukaryota</taxon>
        <taxon>Fungi</taxon>
        <taxon>Dikarya</taxon>
        <taxon>Basidiomycota</taxon>
        <taxon>Agaricomycotina</taxon>
        <taxon>Agaricomycetes</taxon>
        <taxon>Agaricomycetidae</taxon>
        <taxon>Agaricales</taxon>
        <taxon>Agaricineae</taxon>
        <taxon>Psathyrellaceae</taxon>
        <taxon>Coprinopsis</taxon>
    </lineage>
</organism>
<dbReference type="Gene3D" id="1.10.630.10">
    <property type="entry name" value="Cytochrome P450"/>
    <property type="match status" value="1"/>
</dbReference>
<comment type="cofactor">
    <cofactor evidence="1 13">
        <name>heme</name>
        <dbReference type="ChEBI" id="CHEBI:30413"/>
    </cofactor>
</comment>
<keyword evidence="10 13" id="KW-0408">Iron</keyword>
<dbReference type="GO" id="GO:0005506">
    <property type="term" value="F:iron ion binding"/>
    <property type="evidence" value="ECO:0007669"/>
    <property type="project" value="InterPro"/>
</dbReference>
<keyword evidence="8" id="KW-1133">Transmembrane helix</keyword>
<evidence type="ECO:0000256" key="12">
    <source>
        <dbReference type="ARBA" id="ARBA00023136"/>
    </source>
</evidence>
<evidence type="ECO:0000256" key="7">
    <source>
        <dbReference type="ARBA" id="ARBA00022723"/>
    </source>
</evidence>